<dbReference type="GeneID" id="63828455"/>
<evidence type="ECO:0008006" key="3">
    <source>
        <dbReference type="Google" id="ProtNLM"/>
    </source>
</evidence>
<dbReference type="OrthoDB" id="550558at2759"/>
<keyword evidence="2" id="KW-1185">Reference proteome</keyword>
<dbReference type="InParanoid" id="A0A165HLA8"/>
<dbReference type="EMBL" id="KV427606">
    <property type="protein sequence ID" value="KZT11879.1"/>
    <property type="molecule type" value="Genomic_DNA"/>
</dbReference>
<accession>A0A165HLA8</accession>
<dbReference type="AlphaFoldDB" id="A0A165HLA8"/>
<evidence type="ECO:0000313" key="2">
    <source>
        <dbReference type="Proteomes" id="UP000076871"/>
    </source>
</evidence>
<protein>
    <recommendedName>
        <fullName evidence="3">Calcineurin-like phosphoesterase domain-containing protein</fullName>
    </recommendedName>
</protein>
<sequence length="73" mass="8450">MQIQVLSDLHLEVERHELFNWLRIQLTLFKTVFFLSGNHEPYWSIIAESEARLKAFAAEVEADISIPGRHVGT</sequence>
<evidence type="ECO:0000313" key="1">
    <source>
        <dbReference type="EMBL" id="KZT11879.1"/>
    </source>
</evidence>
<proteinExistence type="predicted"/>
<dbReference type="Proteomes" id="UP000076871">
    <property type="component" value="Unassembled WGS sequence"/>
</dbReference>
<dbReference type="RefSeq" id="XP_040769527.1">
    <property type="nucleotide sequence ID" value="XM_040911427.1"/>
</dbReference>
<organism evidence="1 2">
    <name type="scientific">Laetiporus sulphureus 93-53</name>
    <dbReference type="NCBI Taxonomy" id="1314785"/>
    <lineage>
        <taxon>Eukaryota</taxon>
        <taxon>Fungi</taxon>
        <taxon>Dikarya</taxon>
        <taxon>Basidiomycota</taxon>
        <taxon>Agaricomycotina</taxon>
        <taxon>Agaricomycetes</taxon>
        <taxon>Polyporales</taxon>
        <taxon>Laetiporus</taxon>
    </lineage>
</organism>
<name>A0A165HLA8_9APHY</name>
<reference evidence="1 2" key="1">
    <citation type="journal article" date="2016" name="Mol. Biol. Evol.">
        <title>Comparative Genomics of Early-Diverging Mushroom-Forming Fungi Provides Insights into the Origins of Lignocellulose Decay Capabilities.</title>
        <authorList>
            <person name="Nagy L.G."/>
            <person name="Riley R."/>
            <person name="Tritt A."/>
            <person name="Adam C."/>
            <person name="Daum C."/>
            <person name="Floudas D."/>
            <person name="Sun H."/>
            <person name="Yadav J.S."/>
            <person name="Pangilinan J."/>
            <person name="Larsson K.H."/>
            <person name="Matsuura K."/>
            <person name="Barry K."/>
            <person name="Labutti K."/>
            <person name="Kuo R."/>
            <person name="Ohm R.A."/>
            <person name="Bhattacharya S.S."/>
            <person name="Shirouzu T."/>
            <person name="Yoshinaga Y."/>
            <person name="Martin F.M."/>
            <person name="Grigoriev I.V."/>
            <person name="Hibbett D.S."/>
        </authorList>
    </citation>
    <scope>NUCLEOTIDE SEQUENCE [LARGE SCALE GENOMIC DNA]</scope>
    <source>
        <strain evidence="1 2">93-53</strain>
    </source>
</reference>
<gene>
    <name evidence="1" type="ORF">LAESUDRAFT_746680</name>
</gene>